<keyword evidence="4" id="KW-1185">Reference proteome</keyword>
<dbReference type="GO" id="GO:0004175">
    <property type="term" value="F:endopeptidase activity"/>
    <property type="evidence" value="ECO:0007669"/>
    <property type="project" value="UniProtKB-ARBA"/>
</dbReference>
<dbReference type="Proteomes" id="UP000014408">
    <property type="component" value="Unassembled WGS sequence"/>
</dbReference>
<dbReference type="STRING" id="1125779.HMPREF1219_01598"/>
<dbReference type="Pfam" id="PF02517">
    <property type="entry name" value="Rce1-like"/>
    <property type="match status" value="1"/>
</dbReference>
<dbReference type="AlphaFoldDB" id="S2ZEH9"/>
<comment type="caution">
    <text evidence="3">The sequence shown here is derived from an EMBL/GenBank/DDBJ whole genome shotgun (WGS) entry which is preliminary data.</text>
</comment>
<gene>
    <name evidence="3" type="ORF">HMPREF1219_01598</name>
</gene>
<feature type="transmembrane region" description="Helical" evidence="1">
    <location>
        <begin position="243"/>
        <end position="263"/>
    </location>
</feature>
<feature type="transmembrane region" description="Helical" evidence="1">
    <location>
        <begin position="283"/>
        <end position="302"/>
    </location>
</feature>
<feature type="transmembrane region" description="Helical" evidence="1">
    <location>
        <begin position="155"/>
        <end position="174"/>
    </location>
</feature>
<evidence type="ECO:0000313" key="4">
    <source>
        <dbReference type="Proteomes" id="UP000014408"/>
    </source>
</evidence>
<feature type="transmembrane region" description="Helical" evidence="1">
    <location>
        <begin position="82"/>
        <end position="102"/>
    </location>
</feature>
<keyword evidence="1" id="KW-0812">Transmembrane</keyword>
<dbReference type="eggNOG" id="COG1266">
    <property type="taxonomic scope" value="Bacteria"/>
</dbReference>
<dbReference type="PANTHER" id="PTHR39430">
    <property type="entry name" value="MEMBRANE-ASSOCIATED PROTEASE-RELATED"/>
    <property type="match status" value="1"/>
</dbReference>
<evidence type="ECO:0000259" key="2">
    <source>
        <dbReference type="Pfam" id="PF02517"/>
    </source>
</evidence>
<protein>
    <recommendedName>
        <fullName evidence="2">CAAX prenyl protease 2/Lysostaphin resistance protein A-like domain-containing protein</fullName>
    </recommendedName>
</protein>
<feature type="domain" description="CAAX prenyl protease 2/Lysostaphin resistance protein A-like" evidence="2">
    <location>
        <begin position="154"/>
        <end position="247"/>
    </location>
</feature>
<proteinExistence type="predicted"/>
<feature type="transmembrane region" description="Helical" evidence="1">
    <location>
        <begin position="186"/>
        <end position="205"/>
    </location>
</feature>
<feature type="transmembrane region" description="Helical" evidence="1">
    <location>
        <begin position="122"/>
        <end position="143"/>
    </location>
</feature>
<dbReference type="GO" id="GO:0080120">
    <property type="term" value="P:CAAX-box protein maturation"/>
    <property type="evidence" value="ECO:0007669"/>
    <property type="project" value="UniProtKB-ARBA"/>
</dbReference>
<feature type="transmembrane region" description="Helical" evidence="1">
    <location>
        <begin position="211"/>
        <end position="231"/>
    </location>
</feature>
<accession>S2ZEH9</accession>
<dbReference type="InterPro" id="IPR003675">
    <property type="entry name" value="Rce1/LyrA-like_dom"/>
</dbReference>
<feature type="transmembrane region" description="Helical" evidence="1">
    <location>
        <begin position="44"/>
        <end position="70"/>
    </location>
</feature>
<evidence type="ECO:0000256" key="1">
    <source>
        <dbReference type="SAM" id="Phobius"/>
    </source>
</evidence>
<keyword evidence="1" id="KW-0472">Membrane</keyword>
<dbReference type="PANTHER" id="PTHR39430:SF1">
    <property type="entry name" value="PROTEASE"/>
    <property type="match status" value="1"/>
</dbReference>
<evidence type="ECO:0000313" key="3">
    <source>
        <dbReference type="EMBL" id="EPD68417.1"/>
    </source>
</evidence>
<keyword evidence="1" id="KW-1133">Transmembrane helix</keyword>
<dbReference type="PATRIC" id="fig|1125779.3.peg.1560"/>
<sequence length="316" mass="33902">MTTHQLMSRVLGSPATVRPADALTEDQPSLDLPASRRLPIVRALVFFAIFVPLLFVVGFVAVGILTAQGLTDEDITASVTRITTVAAVPAALVAYWVLAYFYERRRPAVEFTWRGLARGLPVGLVLGCACILISVGVLALLGVFLTDGFHPQPDFWWSVVQVGLVAGVVEEILFRGLLFRLLEYRVGTWLAIAVSALIFGLVHLANPLGSLMGAVGIALEAGILFAAVYAYTRNLWVGIGLHTAWNVTQGPILGITVSGAVTYQSTPPGPEILTGGPFGLEASIVPIVLLTALGILILTDLYRHGDIVKPSWKRLR</sequence>
<reference evidence="3 4" key="1">
    <citation type="submission" date="2013-05" db="EMBL/GenBank/DDBJ databases">
        <title>The Genome Sequence of Corynebacterium pyruviciproducens 1773O (ATCC BAA-1742).</title>
        <authorList>
            <consortium name="The Broad Institute Genomics Platform"/>
            <person name="Earl A."/>
            <person name="Ward D."/>
            <person name="Feldgarden M."/>
            <person name="Gevers D."/>
            <person name="Tong J."/>
            <person name="Walker B."/>
            <person name="Young S."/>
            <person name="Zeng Q."/>
            <person name="Gargeya S."/>
            <person name="Fitzgerald M."/>
            <person name="Haas B."/>
            <person name="Abouelleil A."/>
            <person name="Allen A.W."/>
            <person name="Alvarado L."/>
            <person name="Arachchi H.M."/>
            <person name="Berlin A.M."/>
            <person name="Chapman S.B."/>
            <person name="Gainer-Dewar J."/>
            <person name="Goldberg J."/>
            <person name="Griggs A."/>
            <person name="Gujja S."/>
            <person name="Hansen M."/>
            <person name="Howarth C."/>
            <person name="Imamovic A."/>
            <person name="Ireland A."/>
            <person name="Larimer J."/>
            <person name="McCowan C."/>
            <person name="Murphy C."/>
            <person name="Pearson M."/>
            <person name="Poon T.W."/>
            <person name="Priest M."/>
            <person name="Roberts A."/>
            <person name="Saif S."/>
            <person name="Shea T."/>
            <person name="Sisk P."/>
            <person name="Sykes S."/>
            <person name="Wortman J."/>
            <person name="Nusbaum C."/>
            <person name="Birren B."/>
        </authorList>
    </citation>
    <scope>NUCLEOTIDE SEQUENCE [LARGE SCALE GENOMIC DNA]</scope>
    <source>
        <strain evidence="3 4">ATCC BAA-1742</strain>
    </source>
</reference>
<dbReference type="HOGENOM" id="CLU_051806_4_1_11"/>
<dbReference type="EMBL" id="ATBY01000015">
    <property type="protein sequence ID" value="EPD68417.1"/>
    <property type="molecule type" value="Genomic_DNA"/>
</dbReference>
<name>S2ZEH9_9CORY</name>
<organism evidence="3 4">
    <name type="scientific">Corynebacterium pyruviciproducens ATCC BAA-1742</name>
    <dbReference type="NCBI Taxonomy" id="1125779"/>
    <lineage>
        <taxon>Bacteria</taxon>
        <taxon>Bacillati</taxon>
        <taxon>Actinomycetota</taxon>
        <taxon>Actinomycetes</taxon>
        <taxon>Mycobacteriales</taxon>
        <taxon>Corynebacteriaceae</taxon>
        <taxon>Corynebacterium</taxon>
    </lineage>
</organism>